<comment type="caution">
    <text evidence="1">The sequence shown here is derived from an EMBL/GenBank/DDBJ whole genome shotgun (WGS) entry which is preliminary data.</text>
</comment>
<keyword evidence="3" id="KW-1185">Reference proteome</keyword>
<accession>A0AA39IW61</accession>
<dbReference type="EMBL" id="JAUEPT010000041">
    <property type="protein sequence ID" value="KAK0438761.1"/>
    <property type="molecule type" value="Genomic_DNA"/>
</dbReference>
<name>A0AA39IW61_9AGAR</name>
<dbReference type="EMBL" id="JAUEPT010000156">
    <property type="protein sequence ID" value="KAK0430299.1"/>
    <property type="molecule type" value="Genomic_DNA"/>
</dbReference>
<dbReference type="AlphaFoldDB" id="A0AA39IW61"/>
<dbReference type="Proteomes" id="UP001175226">
    <property type="component" value="Unassembled WGS sequence"/>
</dbReference>
<evidence type="ECO:0000313" key="2">
    <source>
        <dbReference type="EMBL" id="KAK0438761.1"/>
    </source>
</evidence>
<sequence>MHGVESHDGGGYTFVQGSLVEDLHRFPHEPCDRLSPTTQPFCRDTESMTDNKARYGLSGCFLKCNDEGGWSVGKHRGASIEYRSLNPFRRVVFSGTMRVDGPWECTAKKDRCGSWDMVFQGCASASTECRCLSSSSSVVFGMYSESYLLCQLTCVWEARRLCSTSTECTRFMTWPLVNILSFETDVSAHREERVRRVCRTPLHVGARREMDLHRSGPVRRRVDETTRMVGPVWDFWVYPPSITVTKGFTREYTIQTEQELSCSVESQCTQGGEDGVRGGTCMREGHTRVRKEPYAGRDVNGRMLWAIVKILSFPRKYRYLDLTIISTPLAKVQSARKLWDQNSFFVFLHHRPWVSPIDRPETLEKGRRRVWHFEGGEGRMMAVEMEGRAWFNWENVLVLVVQYIMVFRFLEAAMKLDVSIAFQQFQREPAGW</sequence>
<evidence type="ECO:0000313" key="3">
    <source>
        <dbReference type="Proteomes" id="UP001175226"/>
    </source>
</evidence>
<protein>
    <submittedName>
        <fullName evidence="1">Uncharacterized protein</fullName>
    </submittedName>
</protein>
<proteinExistence type="predicted"/>
<organism evidence="1 3">
    <name type="scientific">Armillaria borealis</name>
    <dbReference type="NCBI Taxonomy" id="47425"/>
    <lineage>
        <taxon>Eukaryota</taxon>
        <taxon>Fungi</taxon>
        <taxon>Dikarya</taxon>
        <taxon>Basidiomycota</taxon>
        <taxon>Agaricomycotina</taxon>
        <taxon>Agaricomycetes</taxon>
        <taxon>Agaricomycetidae</taxon>
        <taxon>Agaricales</taxon>
        <taxon>Marasmiineae</taxon>
        <taxon>Physalacriaceae</taxon>
        <taxon>Armillaria</taxon>
    </lineage>
</organism>
<gene>
    <name evidence="2" type="ORF">EV421DRAFT_1738228</name>
    <name evidence="1" type="ORF">EV421DRAFT_1744204</name>
</gene>
<reference evidence="1" key="1">
    <citation type="submission" date="2023-06" db="EMBL/GenBank/DDBJ databases">
        <authorList>
            <consortium name="Lawrence Berkeley National Laboratory"/>
            <person name="Ahrendt S."/>
            <person name="Sahu N."/>
            <person name="Indic B."/>
            <person name="Wong-Bajracharya J."/>
            <person name="Merenyi Z."/>
            <person name="Ke H.-M."/>
            <person name="Monk M."/>
            <person name="Kocsube S."/>
            <person name="Drula E."/>
            <person name="Lipzen A."/>
            <person name="Balint B."/>
            <person name="Henrissat B."/>
            <person name="Andreopoulos B."/>
            <person name="Martin F.M."/>
            <person name="Harder C.B."/>
            <person name="Rigling D."/>
            <person name="Ford K.L."/>
            <person name="Foster G.D."/>
            <person name="Pangilinan J."/>
            <person name="Papanicolaou A."/>
            <person name="Barry K."/>
            <person name="LaButti K."/>
            <person name="Viragh M."/>
            <person name="Koriabine M."/>
            <person name="Yan M."/>
            <person name="Riley R."/>
            <person name="Champramary S."/>
            <person name="Plett K.L."/>
            <person name="Tsai I.J."/>
            <person name="Slot J."/>
            <person name="Sipos G."/>
            <person name="Plett J."/>
            <person name="Nagy L.G."/>
            <person name="Grigoriev I.V."/>
        </authorList>
    </citation>
    <scope>NUCLEOTIDE SEQUENCE</scope>
    <source>
        <strain evidence="1">FPL87.14</strain>
    </source>
</reference>
<evidence type="ECO:0000313" key="1">
    <source>
        <dbReference type="EMBL" id="KAK0430299.1"/>
    </source>
</evidence>